<keyword evidence="2" id="KW-0238">DNA-binding</keyword>
<evidence type="ECO:0000259" key="5">
    <source>
        <dbReference type="PROSITE" id="PS50217"/>
    </source>
</evidence>
<dbReference type="InterPro" id="IPR000837">
    <property type="entry name" value="AP-1"/>
</dbReference>
<dbReference type="RefSeq" id="XP_022506605.1">
    <property type="nucleotide sequence ID" value="XM_022661097.1"/>
</dbReference>
<accession>A0A177ERM3</accession>
<dbReference type="GO" id="GO:0005634">
    <property type="term" value="C:nucleus"/>
    <property type="evidence" value="ECO:0007669"/>
    <property type="project" value="TreeGrafter"/>
</dbReference>
<organism evidence="6 7">
    <name type="scientific">Fonsecaea monophora</name>
    <dbReference type="NCBI Taxonomy" id="254056"/>
    <lineage>
        <taxon>Eukaryota</taxon>
        <taxon>Fungi</taxon>
        <taxon>Dikarya</taxon>
        <taxon>Ascomycota</taxon>
        <taxon>Pezizomycotina</taxon>
        <taxon>Eurotiomycetes</taxon>
        <taxon>Chaetothyriomycetidae</taxon>
        <taxon>Chaetothyriales</taxon>
        <taxon>Herpotrichiellaceae</taxon>
        <taxon>Fonsecaea</taxon>
    </lineage>
</organism>
<dbReference type="InterPro" id="IPR004827">
    <property type="entry name" value="bZIP"/>
</dbReference>
<dbReference type="OrthoDB" id="295274at2759"/>
<dbReference type="SUPFAM" id="SSF57959">
    <property type="entry name" value="Leucine zipper domain"/>
    <property type="match status" value="1"/>
</dbReference>
<evidence type="ECO:0000256" key="1">
    <source>
        <dbReference type="ARBA" id="ARBA00023015"/>
    </source>
</evidence>
<proteinExistence type="predicted"/>
<evidence type="ECO:0000256" key="3">
    <source>
        <dbReference type="ARBA" id="ARBA00023163"/>
    </source>
</evidence>
<feature type="compositionally biased region" description="Basic and acidic residues" evidence="4">
    <location>
        <begin position="196"/>
        <end position="206"/>
    </location>
</feature>
<keyword evidence="1" id="KW-0805">Transcription regulation</keyword>
<dbReference type="GeneID" id="34606299"/>
<dbReference type="AlphaFoldDB" id="A0A177ERM3"/>
<dbReference type="Gene3D" id="1.20.5.170">
    <property type="match status" value="1"/>
</dbReference>
<dbReference type="GO" id="GO:0000978">
    <property type="term" value="F:RNA polymerase II cis-regulatory region sequence-specific DNA binding"/>
    <property type="evidence" value="ECO:0007669"/>
    <property type="project" value="TreeGrafter"/>
</dbReference>
<dbReference type="PANTHER" id="PTHR23351">
    <property type="entry name" value="FOS TRANSCRIPTION FACTOR-RELATED"/>
    <property type="match status" value="1"/>
</dbReference>
<dbReference type="Proteomes" id="UP000077002">
    <property type="component" value="Unassembled WGS sequence"/>
</dbReference>
<dbReference type="PRINTS" id="PR00042">
    <property type="entry name" value="LEUZIPPRFOS"/>
</dbReference>
<dbReference type="CDD" id="cd14687">
    <property type="entry name" value="bZIP_ATF2"/>
    <property type="match status" value="1"/>
</dbReference>
<feature type="region of interest" description="Disordered" evidence="4">
    <location>
        <begin position="119"/>
        <end position="206"/>
    </location>
</feature>
<comment type="caution">
    <text evidence="6">The sequence shown here is derived from an EMBL/GenBank/DDBJ whole genome shotgun (WGS) entry which is preliminary data.</text>
</comment>
<evidence type="ECO:0000313" key="6">
    <source>
        <dbReference type="EMBL" id="OAG34653.1"/>
    </source>
</evidence>
<dbReference type="GO" id="GO:0000981">
    <property type="term" value="F:DNA-binding transcription factor activity, RNA polymerase II-specific"/>
    <property type="evidence" value="ECO:0007669"/>
    <property type="project" value="TreeGrafter"/>
</dbReference>
<protein>
    <recommendedName>
        <fullName evidence="5">BZIP domain-containing protein</fullName>
    </recommendedName>
</protein>
<evidence type="ECO:0000313" key="7">
    <source>
        <dbReference type="Proteomes" id="UP000077002"/>
    </source>
</evidence>
<keyword evidence="3" id="KW-0804">Transcription</keyword>
<reference evidence="6 7" key="1">
    <citation type="submission" date="2016-03" db="EMBL/GenBank/DDBJ databases">
        <title>Draft genome sequence of the Fonsecaea monophora CBS 269.37.</title>
        <authorList>
            <person name="Bombassaro A."/>
            <person name="Vinicius W.A."/>
            <person name="De Hoog S."/>
            <person name="Sun J."/>
            <person name="Souza E.M."/>
            <person name="Raittz R.T."/>
            <person name="Costa F."/>
            <person name="Leao A.C."/>
            <person name="Tadra-Sfeir M.Z."/>
            <person name="Baura V."/>
            <person name="Balsanelli E."/>
            <person name="Pedrosa F.O."/>
            <person name="Moreno L.F."/>
            <person name="Steffens M.B."/>
            <person name="Xi L."/>
            <person name="Bocca A.L."/>
            <person name="Felipe M.S."/>
            <person name="Teixeira M."/>
            <person name="Telles Filho F.Q."/>
            <person name="Azevedo C.M."/>
            <person name="Gomes R."/>
            <person name="Vicente V.A."/>
        </authorList>
    </citation>
    <scope>NUCLEOTIDE SEQUENCE [LARGE SCALE GENOMIC DNA]</scope>
    <source>
        <strain evidence="6 7">CBS 269.37</strain>
    </source>
</reference>
<keyword evidence="7" id="KW-1185">Reference proteome</keyword>
<sequence length="345" mass="38502">MATLATHSALSSAGISSATPSISDLDGYTFRDYQFPSSSNFASVQLEDDDFGFDPPQKPLTLNDYQVYSPPNDYPMSQWPEFEREDDLKPSTETPINLDAYEMDKFITSVLPKTSTAVARYGQMTPPRSNSTDSTDSKEEKLSPKSQSADPQPRRRGKGRPKATDTDPTPAKTTAGRKRKATRKASTTIEQGDSPEEQKRKQSLEKNRLAAAKCRINKKERTERLQRDSQEKAIENAYLKDQVMRMKDEIQQMNAILVAHANCEGCKSPEEIQAHLNALGNDFFSQQLALASQHFGEFPPVNFGSLPVMPDNFFAGSTDDEMLHPPLPEFNRSAEFEVHTPAPTD</sequence>
<dbReference type="InterPro" id="IPR046347">
    <property type="entry name" value="bZIP_sf"/>
</dbReference>
<gene>
    <name evidence="6" type="ORF">AYO21_11201</name>
</gene>
<evidence type="ECO:0000256" key="4">
    <source>
        <dbReference type="SAM" id="MobiDB-lite"/>
    </source>
</evidence>
<dbReference type="SMART" id="SM00338">
    <property type="entry name" value="BRLZ"/>
    <property type="match status" value="1"/>
</dbReference>
<name>A0A177ERM3_9EURO</name>
<dbReference type="Pfam" id="PF00170">
    <property type="entry name" value="bZIP_1"/>
    <property type="match status" value="1"/>
</dbReference>
<evidence type="ECO:0000256" key="2">
    <source>
        <dbReference type="ARBA" id="ARBA00023125"/>
    </source>
</evidence>
<feature type="domain" description="BZIP" evidence="5">
    <location>
        <begin position="197"/>
        <end position="260"/>
    </location>
</feature>
<dbReference type="EMBL" id="LVKK01000148">
    <property type="protein sequence ID" value="OAG34653.1"/>
    <property type="molecule type" value="Genomic_DNA"/>
</dbReference>
<dbReference type="PANTHER" id="PTHR23351:SF24">
    <property type="entry name" value="ACTIVATING TRANSCRIPTION FACTOR 3-RELATED"/>
    <property type="match status" value="1"/>
</dbReference>
<dbReference type="PROSITE" id="PS50217">
    <property type="entry name" value="BZIP"/>
    <property type="match status" value="1"/>
</dbReference>